<evidence type="ECO:0000313" key="2">
    <source>
        <dbReference type="EMBL" id="CAJ0921595.1"/>
    </source>
</evidence>
<organism evidence="2 3">
    <name type="scientific">Ranitomeya imitator</name>
    <name type="common">mimic poison frog</name>
    <dbReference type="NCBI Taxonomy" id="111125"/>
    <lineage>
        <taxon>Eukaryota</taxon>
        <taxon>Metazoa</taxon>
        <taxon>Chordata</taxon>
        <taxon>Craniata</taxon>
        <taxon>Vertebrata</taxon>
        <taxon>Euteleostomi</taxon>
        <taxon>Amphibia</taxon>
        <taxon>Batrachia</taxon>
        <taxon>Anura</taxon>
        <taxon>Neobatrachia</taxon>
        <taxon>Hyloidea</taxon>
        <taxon>Dendrobatidae</taxon>
        <taxon>Dendrobatinae</taxon>
        <taxon>Ranitomeya</taxon>
    </lineage>
</organism>
<accession>A0ABN9KU24</accession>
<reference evidence="2" key="1">
    <citation type="submission" date="2023-07" db="EMBL/GenBank/DDBJ databases">
        <authorList>
            <person name="Stuckert A."/>
        </authorList>
    </citation>
    <scope>NUCLEOTIDE SEQUENCE</scope>
</reference>
<sequence>MCPSCGNYDCWRSLGTRKFLVRAKTVTSICAPSPEENLPSLRTSMCLFNSGKTEGNDVQSISPHRSPWSRGSESRQRPSRKESRQRGHLWISWQLANNILSKHAATQLSAHSQPWLSERLKKLDVTITIHAERLMFDVLNAAAVEKLSDTFYVELH</sequence>
<keyword evidence="3" id="KW-1185">Reference proteome</keyword>
<feature type="compositionally biased region" description="Basic and acidic residues" evidence="1">
    <location>
        <begin position="72"/>
        <end position="85"/>
    </location>
</feature>
<comment type="caution">
    <text evidence="2">The sequence shown here is derived from an EMBL/GenBank/DDBJ whole genome shotgun (WGS) entry which is preliminary data.</text>
</comment>
<protein>
    <submittedName>
        <fullName evidence="2">Uncharacterized protein</fullName>
    </submittedName>
</protein>
<gene>
    <name evidence="2" type="ORF">RIMI_LOCUS1550938</name>
</gene>
<dbReference type="Proteomes" id="UP001176940">
    <property type="component" value="Unassembled WGS sequence"/>
</dbReference>
<feature type="compositionally biased region" description="Polar residues" evidence="1">
    <location>
        <begin position="53"/>
        <end position="63"/>
    </location>
</feature>
<proteinExistence type="predicted"/>
<feature type="region of interest" description="Disordered" evidence="1">
    <location>
        <begin position="53"/>
        <end position="85"/>
    </location>
</feature>
<evidence type="ECO:0000256" key="1">
    <source>
        <dbReference type="SAM" id="MobiDB-lite"/>
    </source>
</evidence>
<evidence type="ECO:0000313" key="3">
    <source>
        <dbReference type="Proteomes" id="UP001176940"/>
    </source>
</evidence>
<name>A0ABN9KU24_9NEOB</name>
<dbReference type="EMBL" id="CAUEEQ010002039">
    <property type="protein sequence ID" value="CAJ0921595.1"/>
    <property type="molecule type" value="Genomic_DNA"/>
</dbReference>